<accession>A0A450ZTA5</accession>
<organism evidence="1">
    <name type="scientific">Candidatus Kentrum sp. TC</name>
    <dbReference type="NCBI Taxonomy" id="2126339"/>
    <lineage>
        <taxon>Bacteria</taxon>
        <taxon>Pseudomonadati</taxon>
        <taxon>Pseudomonadota</taxon>
        <taxon>Gammaproteobacteria</taxon>
        <taxon>Candidatus Kentrum</taxon>
    </lineage>
</organism>
<sequence>MADPMARDQSAQGEASRLLAPSMAHSIRIPSNRMSVHALIVTGEMSLQTTSTFVGIGDSGSVLEMQKQPILEFWITRRKTSIIRLPQPSMEIGQSRRALTIVALGISHPDYEIAAHPFEPNEVLGFRFGAFHRDDEEPPNPTHASLQVALADILIVTDILELAKRDQVTRGLSAPAPEP</sequence>
<dbReference type="AlphaFoldDB" id="A0A450ZTA5"/>
<proteinExistence type="predicted"/>
<reference evidence="1" key="1">
    <citation type="submission" date="2019-02" db="EMBL/GenBank/DDBJ databases">
        <authorList>
            <person name="Gruber-Vodicka R. H."/>
            <person name="Seah K. B. B."/>
        </authorList>
    </citation>
    <scope>NUCLEOTIDE SEQUENCE</scope>
    <source>
        <strain evidence="1">BECK_BZ126</strain>
    </source>
</reference>
<gene>
    <name evidence="1" type="ORF">BECKTC1821F_GA0114240_10146</name>
</gene>
<dbReference type="EMBL" id="CAADFW010000014">
    <property type="protein sequence ID" value="VFK57020.1"/>
    <property type="molecule type" value="Genomic_DNA"/>
</dbReference>
<name>A0A450ZTA5_9GAMM</name>
<evidence type="ECO:0000313" key="1">
    <source>
        <dbReference type="EMBL" id="VFK57020.1"/>
    </source>
</evidence>
<protein>
    <submittedName>
        <fullName evidence="1">Uncharacterized protein</fullName>
    </submittedName>
</protein>